<keyword evidence="3" id="KW-1185">Reference proteome</keyword>
<protein>
    <submittedName>
        <fullName evidence="2">Outer membrane efflux protein</fullName>
    </submittedName>
</protein>
<dbReference type="OrthoDB" id="654651at2"/>
<evidence type="ECO:0000313" key="2">
    <source>
        <dbReference type="EMBL" id="SEN88262.1"/>
    </source>
</evidence>
<dbReference type="EMBL" id="FOBB01000014">
    <property type="protein sequence ID" value="SEN88262.1"/>
    <property type="molecule type" value="Genomic_DNA"/>
</dbReference>
<dbReference type="Proteomes" id="UP000198984">
    <property type="component" value="Unassembled WGS sequence"/>
</dbReference>
<dbReference type="STRING" id="573321.SAMN04488505_11436"/>
<dbReference type="AlphaFoldDB" id="A0A1H8K5K0"/>
<name>A0A1H8K5K0_9BACT</name>
<feature type="signal peptide" evidence="1">
    <location>
        <begin position="1"/>
        <end position="19"/>
    </location>
</feature>
<dbReference type="RefSeq" id="WP_089921237.1">
    <property type="nucleotide sequence ID" value="NZ_FOBB01000014.1"/>
</dbReference>
<evidence type="ECO:0000256" key="1">
    <source>
        <dbReference type="SAM" id="SignalP"/>
    </source>
</evidence>
<dbReference type="SUPFAM" id="SSF56954">
    <property type="entry name" value="Outer membrane efflux proteins (OEP)"/>
    <property type="match status" value="1"/>
</dbReference>
<dbReference type="Gene3D" id="1.20.1600.10">
    <property type="entry name" value="Outer membrane efflux proteins (OEP)"/>
    <property type="match status" value="1"/>
</dbReference>
<feature type="chain" id="PRO_5011491642" evidence="1">
    <location>
        <begin position="20"/>
        <end position="242"/>
    </location>
</feature>
<sequence length="242" mass="27418">MKRAYITFLAVCISLGAFAQLQQPDTSVLLKLPKDPSIIARFKQKLVELALQNPDVRQYDAQKDITKYETRIAKAAWLNHFTAAGNLNEFTIKGNNNGNNPQASFYPRYNFGVIIPLGHFISIPNEVKKAKAQGRVVQKQQESAALIIKDKVLEAYEEYSANKQLVELHGPILEDALVHYNQIEEKFRAGTEGIPLDEYKAAYHDYNVEMVQKVLLEKNLRQSKLALEGIVGMTLEEVMRLL</sequence>
<dbReference type="GO" id="GO:0015562">
    <property type="term" value="F:efflux transmembrane transporter activity"/>
    <property type="evidence" value="ECO:0007669"/>
    <property type="project" value="InterPro"/>
</dbReference>
<evidence type="ECO:0000313" key="3">
    <source>
        <dbReference type="Proteomes" id="UP000198984"/>
    </source>
</evidence>
<accession>A0A1H8K5K0</accession>
<gene>
    <name evidence="2" type="ORF">SAMN04488505_11436</name>
</gene>
<keyword evidence="1" id="KW-0732">Signal</keyword>
<reference evidence="2 3" key="1">
    <citation type="submission" date="2016-10" db="EMBL/GenBank/DDBJ databases">
        <authorList>
            <person name="de Groot N.N."/>
        </authorList>
    </citation>
    <scope>NUCLEOTIDE SEQUENCE [LARGE SCALE GENOMIC DNA]</scope>
    <source>
        <strain evidence="2 3">DSM 21039</strain>
    </source>
</reference>
<proteinExistence type="predicted"/>
<organism evidence="2 3">
    <name type="scientific">Chitinophaga rupis</name>
    <dbReference type="NCBI Taxonomy" id="573321"/>
    <lineage>
        <taxon>Bacteria</taxon>
        <taxon>Pseudomonadati</taxon>
        <taxon>Bacteroidota</taxon>
        <taxon>Chitinophagia</taxon>
        <taxon>Chitinophagales</taxon>
        <taxon>Chitinophagaceae</taxon>
        <taxon>Chitinophaga</taxon>
    </lineage>
</organism>